<evidence type="ECO:0000313" key="4">
    <source>
        <dbReference type="Proteomes" id="UP000032671"/>
    </source>
</evidence>
<dbReference type="InterPro" id="IPR005586">
    <property type="entry name" value="ABC_trans_aux"/>
</dbReference>
<evidence type="ECO:0000259" key="1">
    <source>
        <dbReference type="Pfam" id="PF03886"/>
    </source>
</evidence>
<dbReference type="EMBL" id="BAMV01000005">
    <property type="protein sequence ID" value="GAN59450.1"/>
    <property type="molecule type" value="Genomic_DNA"/>
</dbReference>
<protein>
    <recommendedName>
        <fullName evidence="1">ABC-type transport auxiliary lipoprotein component domain-containing protein</fullName>
    </recommendedName>
</protein>
<comment type="caution">
    <text evidence="2">The sequence shown here is derived from an EMBL/GenBank/DDBJ whole genome shotgun (WGS) entry which is preliminary data.</text>
</comment>
<reference evidence="3 5" key="2">
    <citation type="submission" date="2019-07" db="EMBL/GenBank/DDBJ databases">
        <title>Whole genome shotgun sequence of Acetobacter cibinongensis NBRC 16605.</title>
        <authorList>
            <person name="Hosoyama A."/>
            <person name="Uohara A."/>
            <person name="Ohji S."/>
            <person name="Ichikawa N."/>
        </authorList>
    </citation>
    <scope>NUCLEOTIDE SEQUENCE [LARGE SCALE GENOMIC DNA]</scope>
    <source>
        <strain evidence="3 5">NBRC 16605</strain>
    </source>
</reference>
<keyword evidence="5" id="KW-1185">Reference proteome</keyword>
<dbReference type="STRING" id="1231339.Abci_005_044"/>
<evidence type="ECO:0000313" key="3">
    <source>
        <dbReference type="EMBL" id="GEL59435.1"/>
    </source>
</evidence>
<dbReference type="Pfam" id="PF03886">
    <property type="entry name" value="ABC_trans_aux"/>
    <property type="match status" value="1"/>
</dbReference>
<evidence type="ECO:0000313" key="5">
    <source>
        <dbReference type="Proteomes" id="UP000321891"/>
    </source>
</evidence>
<dbReference type="Proteomes" id="UP000032671">
    <property type="component" value="Unassembled WGS sequence"/>
</dbReference>
<evidence type="ECO:0000313" key="2">
    <source>
        <dbReference type="EMBL" id="GAN59450.1"/>
    </source>
</evidence>
<gene>
    <name evidence="2" type="ORF">Abci_005_044</name>
    <name evidence="3" type="ORF">ACI01nite_20370</name>
</gene>
<dbReference type="RefSeq" id="WP_048837545.1">
    <property type="nucleotide sequence ID" value="NZ_BAMV01000005.1"/>
</dbReference>
<name>A0A0D6N144_9PROT</name>
<dbReference type="SUPFAM" id="SSF159594">
    <property type="entry name" value="XCC0632-like"/>
    <property type="match status" value="1"/>
</dbReference>
<dbReference type="AlphaFoldDB" id="A0A0D6N144"/>
<dbReference type="EMBL" id="BJVU01000009">
    <property type="protein sequence ID" value="GEL59435.1"/>
    <property type="molecule type" value="Genomic_DNA"/>
</dbReference>
<sequence length="234" mass="24195">MKRFSSAQPDQGFSTRRSVLFGVVGLGVMATTLTACSGAGPTLYTLAVVPSQQPQAGGPRYVEVRLPTIASGLDRDRIVTKDTGYQLTVSKNDAWGDSLAGQVSRALAADLAQRLPGTAVFAENDAVTTQPEAYVELSITRFSEGPDGRAEIEAALSIQAAEAGAPAGGTPFYLQRLRLQGAASSGSVSLVRELSQLVGNIADTAAAQLRLLPVQVPQGAPSSRASIPAGTVAR</sequence>
<reference evidence="2 4" key="1">
    <citation type="submission" date="2012-11" db="EMBL/GenBank/DDBJ databases">
        <title>Whole genome sequence of Acetobacter cibinongensis 4H-1.</title>
        <authorList>
            <person name="Azuma Y."/>
            <person name="Higashiura N."/>
            <person name="Hirakawa H."/>
            <person name="Matsushita K."/>
        </authorList>
    </citation>
    <scope>NUCLEOTIDE SEQUENCE [LARGE SCALE GENOMIC DNA]</scope>
    <source>
        <strain evidence="2 4">4H-1</strain>
    </source>
</reference>
<accession>A0A0D6N144</accession>
<accession>A0A6N3SPX1</accession>
<feature type="domain" description="ABC-type transport auxiliary lipoprotein component" evidence="1">
    <location>
        <begin position="44"/>
        <end position="204"/>
    </location>
</feature>
<dbReference type="Gene3D" id="3.40.50.10610">
    <property type="entry name" value="ABC-type transport auxiliary lipoprotein component"/>
    <property type="match status" value="1"/>
</dbReference>
<proteinExistence type="predicted"/>
<dbReference type="Proteomes" id="UP000321891">
    <property type="component" value="Unassembled WGS sequence"/>
</dbReference>
<organism evidence="2 4">
    <name type="scientific">Acetobacter cibinongensis</name>
    <dbReference type="NCBI Taxonomy" id="146475"/>
    <lineage>
        <taxon>Bacteria</taxon>
        <taxon>Pseudomonadati</taxon>
        <taxon>Pseudomonadota</taxon>
        <taxon>Alphaproteobacteria</taxon>
        <taxon>Acetobacterales</taxon>
        <taxon>Acetobacteraceae</taxon>
        <taxon>Acetobacter</taxon>
    </lineage>
</organism>